<dbReference type="InterPro" id="IPR002559">
    <property type="entry name" value="Transposase_11"/>
</dbReference>
<dbReference type="GO" id="GO:0003677">
    <property type="term" value="F:DNA binding"/>
    <property type="evidence" value="ECO:0007669"/>
    <property type="project" value="InterPro"/>
</dbReference>
<dbReference type="GO" id="GO:0006313">
    <property type="term" value="P:DNA transposition"/>
    <property type="evidence" value="ECO:0007669"/>
    <property type="project" value="InterPro"/>
</dbReference>
<protein>
    <recommendedName>
        <fullName evidence="1">Transposase IS4-like domain-containing protein</fullName>
    </recommendedName>
</protein>
<evidence type="ECO:0000259" key="1">
    <source>
        <dbReference type="Pfam" id="PF01609"/>
    </source>
</evidence>
<comment type="caution">
    <text evidence="2">The sequence shown here is derived from an EMBL/GenBank/DDBJ whole genome shotgun (WGS) entry which is preliminary data.</text>
</comment>
<name>A0A4Q7E716_9GAMM</name>
<sequence>MAKGKSAKSYEFDVKVSVATTVRSQFIVASHAMHGNPYDSDILLKTLHIIFDMTNQPTQACYVDRGYKGHMAQRYEIDIA</sequence>
<dbReference type="AlphaFoldDB" id="A0A4Q7E716"/>
<dbReference type="EMBL" id="PPUZ01000039">
    <property type="protein sequence ID" value="RZM78459.1"/>
    <property type="molecule type" value="Genomic_DNA"/>
</dbReference>
<accession>A0A4Q7E716</accession>
<dbReference type="Proteomes" id="UP000292345">
    <property type="component" value="Unassembled WGS sequence"/>
</dbReference>
<dbReference type="Pfam" id="PF01609">
    <property type="entry name" value="DDE_Tnp_1"/>
    <property type="match status" value="1"/>
</dbReference>
<dbReference type="GO" id="GO:0004803">
    <property type="term" value="F:transposase activity"/>
    <property type="evidence" value="ECO:0007669"/>
    <property type="project" value="InterPro"/>
</dbReference>
<gene>
    <name evidence="2" type="ORF">C3B51_14880</name>
</gene>
<feature type="domain" description="Transposase IS4-like" evidence="1">
    <location>
        <begin position="3"/>
        <end position="69"/>
    </location>
</feature>
<proteinExistence type="predicted"/>
<evidence type="ECO:0000313" key="2">
    <source>
        <dbReference type="EMBL" id="RZM78459.1"/>
    </source>
</evidence>
<dbReference type="RefSeq" id="WP_130245580.1">
    <property type="nucleotide sequence ID" value="NZ_PPUZ01000039.1"/>
</dbReference>
<organism evidence="2 3">
    <name type="scientific">Pseudoalteromonas rubra</name>
    <dbReference type="NCBI Taxonomy" id="43658"/>
    <lineage>
        <taxon>Bacteria</taxon>
        <taxon>Pseudomonadati</taxon>
        <taxon>Pseudomonadota</taxon>
        <taxon>Gammaproteobacteria</taxon>
        <taxon>Alteromonadales</taxon>
        <taxon>Pseudoalteromonadaceae</taxon>
        <taxon>Pseudoalteromonas</taxon>
    </lineage>
</organism>
<reference evidence="2 3" key="1">
    <citation type="submission" date="2018-01" db="EMBL/GenBank/DDBJ databases">
        <title>Co-occurrence of chitin degradation, pigmentation and bioactivity in marine Pseudoalteromonas.</title>
        <authorList>
            <person name="Paulsen S."/>
            <person name="Gram L."/>
            <person name="Machado H."/>
        </authorList>
    </citation>
    <scope>NUCLEOTIDE SEQUENCE [LARGE SCALE GENOMIC DNA]</scope>
    <source>
        <strain evidence="2 3">S1946</strain>
    </source>
</reference>
<evidence type="ECO:0000313" key="3">
    <source>
        <dbReference type="Proteomes" id="UP000292345"/>
    </source>
</evidence>